<dbReference type="GO" id="GO:0016740">
    <property type="term" value="F:transferase activity"/>
    <property type="evidence" value="ECO:0007669"/>
    <property type="project" value="UniProtKB-KW"/>
</dbReference>
<feature type="transmembrane region" description="Helical" evidence="1">
    <location>
        <begin position="231"/>
        <end position="263"/>
    </location>
</feature>
<feature type="transmembrane region" description="Helical" evidence="1">
    <location>
        <begin position="344"/>
        <end position="361"/>
    </location>
</feature>
<gene>
    <name evidence="2" type="ORF">SAMN02745117_00481</name>
</gene>
<keyword evidence="2" id="KW-0808">Transferase</keyword>
<accession>A0A1M4UHH6</accession>
<feature type="transmembrane region" description="Helical" evidence="1">
    <location>
        <begin position="467"/>
        <end position="492"/>
    </location>
</feature>
<feature type="transmembrane region" description="Helical" evidence="1">
    <location>
        <begin position="204"/>
        <end position="225"/>
    </location>
</feature>
<feature type="transmembrane region" description="Helical" evidence="1">
    <location>
        <begin position="399"/>
        <end position="416"/>
    </location>
</feature>
<feature type="transmembrane region" description="Helical" evidence="1">
    <location>
        <begin position="373"/>
        <end position="393"/>
    </location>
</feature>
<keyword evidence="1" id="KW-1133">Transmembrane helix</keyword>
<keyword evidence="1" id="KW-0472">Membrane</keyword>
<feature type="transmembrane region" description="Helical" evidence="1">
    <location>
        <begin position="111"/>
        <end position="129"/>
    </location>
</feature>
<feature type="transmembrane region" description="Helical" evidence="1">
    <location>
        <begin position="56"/>
        <end position="75"/>
    </location>
</feature>
<organism evidence="2 3">
    <name type="scientific">Lampropedia hyalina DSM 16112</name>
    <dbReference type="NCBI Taxonomy" id="1122156"/>
    <lineage>
        <taxon>Bacteria</taxon>
        <taxon>Pseudomonadati</taxon>
        <taxon>Pseudomonadota</taxon>
        <taxon>Betaproteobacteria</taxon>
        <taxon>Burkholderiales</taxon>
        <taxon>Comamonadaceae</taxon>
        <taxon>Lampropedia</taxon>
    </lineage>
</organism>
<dbReference type="Proteomes" id="UP000184327">
    <property type="component" value="Unassembled WGS sequence"/>
</dbReference>
<name>A0A1M4UHH6_9BURK</name>
<feature type="transmembrane region" description="Helical" evidence="1">
    <location>
        <begin position="299"/>
        <end position="324"/>
    </location>
</feature>
<dbReference type="STRING" id="1122156.SAMN02745117_00481"/>
<keyword evidence="3" id="KW-1185">Reference proteome</keyword>
<protein>
    <submittedName>
        <fullName evidence="2">4-amino-4-deoxy-L-arabinose transferase</fullName>
    </submittedName>
</protein>
<sequence length="635" mass="69791">MALAHAAFFCPDTAIIPGKRTFHVSHFAFFLELSSVKHPSPALVSQDAVRALPRSLLLLLCVVYVLAGFVGRSPWKNDDIVSYGHMQALAQGQSDWLAPSLLSWPAEPGNWLALWLGAWSIQLAPGWLAPELAARIPFMLLVGISLACTWYACYFLARTADAQPVPFAFGGEAAPRDYARALADGAVLGMIASLGFAQFSHETTLQVLQLAGGSLVFLAFALGFYHPLQALLLLLAGATALLLGSGAHWLLLWGLGALCLSWWTAIGRVRPRATDACAAPSLFASDDPAGQRRSSSAPWFAWPLLASLVLGAVAVAIGQGQLWFWQANAIWQYDLNTWRSIARLLIWFSWPVWPLCLWALWRWRRQWLTRSPSFHMVLPLWFAMVVVVVAVCSSPSDRSLFLGLPVFATLAAFALPTMRRSFASLIDWFTLLFFTACGIAIWVIWVATQTGVPAKPAANVAKLAPEYLPQFGPLAFVLALLATVSWLAVVFWRTGRHQSALWKSLVLPAGGATWCLVLVTTLWLPMLDYGRGYQAQMEKLREHLPASATCVTAHGLSRAQIAAVQTQGSWPLRSPENASDRASACTWSLVGAGTVRALRPALLRQGWVEVVKVERPTDDEPLFLFRHRQPRRLTP</sequence>
<evidence type="ECO:0000313" key="3">
    <source>
        <dbReference type="Proteomes" id="UP000184327"/>
    </source>
</evidence>
<evidence type="ECO:0000256" key="1">
    <source>
        <dbReference type="SAM" id="Phobius"/>
    </source>
</evidence>
<feature type="transmembrane region" description="Helical" evidence="1">
    <location>
        <begin position="504"/>
        <end position="524"/>
    </location>
</feature>
<evidence type="ECO:0000313" key="2">
    <source>
        <dbReference type="EMBL" id="SHE56159.1"/>
    </source>
</evidence>
<reference evidence="2 3" key="1">
    <citation type="submission" date="2016-11" db="EMBL/GenBank/DDBJ databases">
        <authorList>
            <person name="Jaros S."/>
            <person name="Januszkiewicz K."/>
            <person name="Wedrychowicz H."/>
        </authorList>
    </citation>
    <scope>NUCLEOTIDE SEQUENCE [LARGE SCALE GENOMIC DNA]</scope>
    <source>
        <strain evidence="2 3">DSM 16112</strain>
    </source>
</reference>
<feature type="transmembrane region" description="Helical" evidence="1">
    <location>
        <begin position="177"/>
        <end position="197"/>
    </location>
</feature>
<dbReference type="AlphaFoldDB" id="A0A1M4UHH6"/>
<feature type="transmembrane region" description="Helical" evidence="1">
    <location>
        <begin position="428"/>
        <end position="447"/>
    </location>
</feature>
<proteinExistence type="predicted"/>
<keyword evidence="1" id="KW-0812">Transmembrane</keyword>
<feature type="transmembrane region" description="Helical" evidence="1">
    <location>
        <begin position="136"/>
        <end position="157"/>
    </location>
</feature>
<dbReference type="EMBL" id="FQUZ01000004">
    <property type="protein sequence ID" value="SHE56159.1"/>
    <property type="molecule type" value="Genomic_DNA"/>
</dbReference>